<dbReference type="Proteomes" id="UP001327957">
    <property type="component" value="Unassembled WGS sequence"/>
</dbReference>
<reference evidence="1 2" key="1">
    <citation type="submission" date="2023-04" db="EMBL/GenBank/DDBJ databases">
        <title>Colletotrichum tabacum stain YC1 causing leaf anthracnose on Nicotiana tabacum(L.) cv.</title>
        <authorList>
            <person name="Ji Z."/>
            <person name="Wang M."/>
            <person name="Zhang J."/>
            <person name="Wang N."/>
            <person name="Zhou Z."/>
        </authorList>
    </citation>
    <scope>NUCLEOTIDE SEQUENCE [LARGE SCALE GENOMIC DNA]</scope>
    <source>
        <strain evidence="1 2">YC1</strain>
    </source>
</reference>
<gene>
    <name evidence="1" type="ORF">QIS74_08909</name>
</gene>
<evidence type="ECO:0000313" key="1">
    <source>
        <dbReference type="EMBL" id="KAK6212907.1"/>
    </source>
</evidence>
<organism evidence="1 2">
    <name type="scientific">Colletotrichum tabaci</name>
    <dbReference type="NCBI Taxonomy" id="1209068"/>
    <lineage>
        <taxon>Eukaryota</taxon>
        <taxon>Fungi</taxon>
        <taxon>Dikarya</taxon>
        <taxon>Ascomycota</taxon>
        <taxon>Pezizomycotina</taxon>
        <taxon>Sordariomycetes</taxon>
        <taxon>Hypocreomycetidae</taxon>
        <taxon>Glomerellales</taxon>
        <taxon>Glomerellaceae</taxon>
        <taxon>Colletotrichum</taxon>
        <taxon>Colletotrichum destructivum species complex</taxon>
    </lineage>
</organism>
<keyword evidence="2" id="KW-1185">Reference proteome</keyword>
<dbReference type="EMBL" id="JASAOK010000044">
    <property type="protein sequence ID" value="KAK6212907.1"/>
    <property type="molecule type" value="Genomic_DNA"/>
</dbReference>
<sequence>MLTSAHVRTYTFFSQDPTTNLEMQEVETVMSARWRDILPSCNTPNTDLRSGLMYMVGGVELVCLFPL</sequence>
<comment type="caution">
    <text evidence="1">The sequence shown here is derived from an EMBL/GenBank/DDBJ whole genome shotgun (WGS) entry which is preliminary data.</text>
</comment>
<accession>A0AAV9T325</accession>
<proteinExistence type="predicted"/>
<protein>
    <submittedName>
        <fullName evidence="1">Uncharacterized protein</fullName>
    </submittedName>
</protein>
<dbReference type="AlphaFoldDB" id="A0AAV9T325"/>
<evidence type="ECO:0000313" key="2">
    <source>
        <dbReference type="Proteomes" id="UP001327957"/>
    </source>
</evidence>
<name>A0AAV9T325_9PEZI</name>